<reference evidence="1 2" key="1">
    <citation type="submission" date="2022-06" db="EMBL/GenBank/DDBJ databases">
        <title>Genomic Encyclopedia of Archaeal and Bacterial Type Strains, Phase II (KMG-II): from individual species to whole genera.</title>
        <authorList>
            <person name="Goeker M."/>
        </authorList>
    </citation>
    <scope>NUCLEOTIDE SEQUENCE [LARGE SCALE GENOMIC DNA]</scope>
    <source>
        <strain evidence="1 2">DSM 45037</strain>
    </source>
</reference>
<name>A0ABT1H0G6_9NOCA</name>
<dbReference type="EMBL" id="JAMTCG010000003">
    <property type="protein sequence ID" value="MCP2160725.1"/>
    <property type="molecule type" value="Genomic_DNA"/>
</dbReference>
<evidence type="ECO:0000313" key="1">
    <source>
        <dbReference type="EMBL" id="MCP2160725.1"/>
    </source>
</evidence>
<keyword evidence="2" id="KW-1185">Reference proteome</keyword>
<organism evidence="1 2">
    <name type="scientific">Williamsia serinedens</name>
    <dbReference type="NCBI Taxonomy" id="391736"/>
    <lineage>
        <taxon>Bacteria</taxon>
        <taxon>Bacillati</taxon>
        <taxon>Actinomycetota</taxon>
        <taxon>Actinomycetes</taxon>
        <taxon>Mycobacteriales</taxon>
        <taxon>Nocardiaceae</taxon>
        <taxon>Williamsia</taxon>
    </lineage>
</organism>
<dbReference type="RefSeq" id="WP_253654291.1">
    <property type="nucleotide sequence ID" value="NZ_BAAAOE010000003.1"/>
</dbReference>
<evidence type="ECO:0000313" key="2">
    <source>
        <dbReference type="Proteomes" id="UP001205740"/>
    </source>
</evidence>
<gene>
    <name evidence="1" type="ORF">LX12_001912</name>
</gene>
<sequence length="102" mass="11268">MPDRFPDDCPTITRDGQAIGFSPSPDGMRLFAWWRDTTDSHTDSEIFGAFGSYREAVEASLRAFAASDIETAGLDPDPDEVTVEAADLERRFTATDWMGLGF</sequence>
<dbReference type="Proteomes" id="UP001205740">
    <property type="component" value="Unassembled WGS sequence"/>
</dbReference>
<comment type="caution">
    <text evidence="1">The sequence shown here is derived from an EMBL/GenBank/DDBJ whole genome shotgun (WGS) entry which is preliminary data.</text>
</comment>
<proteinExistence type="predicted"/>
<protein>
    <submittedName>
        <fullName evidence="1">Uncharacterized protein</fullName>
    </submittedName>
</protein>
<accession>A0ABT1H0G6</accession>